<keyword evidence="17" id="KW-0464">Manganese</keyword>
<comment type="cofactor">
    <cofactor evidence="1">
        <name>Mn(2+)</name>
        <dbReference type="ChEBI" id="CHEBI:29035"/>
    </cofactor>
</comment>
<dbReference type="InterPro" id="IPR014144">
    <property type="entry name" value="LigD_PE_domain"/>
</dbReference>
<keyword evidence="9" id="KW-0227">DNA damage</keyword>
<dbReference type="CDD" id="cd07906">
    <property type="entry name" value="Adenylation_DNA_ligase_LigD_LigC"/>
    <property type="match status" value="1"/>
</dbReference>
<keyword evidence="14" id="KW-0238">DNA-binding</keyword>
<feature type="compositionally biased region" description="Basic and acidic residues" evidence="21">
    <location>
        <begin position="1"/>
        <end position="15"/>
    </location>
</feature>
<evidence type="ECO:0000256" key="2">
    <source>
        <dbReference type="ARBA" id="ARBA00012727"/>
    </source>
</evidence>
<evidence type="ECO:0000256" key="11">
    <source>
        <dbReference type="ARBA" id="ARBA00022839"/>
    </source>
</evidence>
<feature type="compositionally biased region" description="Basic and acidic residues" evidence="21">
    <location>
        <begin position="519"/>
        <end position="532"/>
    </location>
</feature>
<dbReference type="NCBIfam" id="TIGR02779">
    <property type="entry name" value="NHEJ_ligase_lig"/>
    <property type="match status" value="1"/>
</dbReference>
<keyword evidence="13" id="KW-0239">DNA-directed DNA polymerase</keyword>
<keyword evidence="4" id="KW-0808">Transferase</keyword>
<dbReference type="Pfam" id="PF21686">
    <property type="entry name" value="LigD_Prim-Pol"/>
    <property type="match status" value="1"/>
</dbReference>
<dbReference type="InterPro" id="IPR014146">
    <property type="entry name" value="LigD_ligase_dom"/>
</dbReference>
<dbReference type="InterPro" id="IPR014145">
    <property type="entry name" value="LigD_pol_dom"/>
</dbReference>
<comment type="catalytic activity">
    <reaction evidence="20">
        <text>ATP + (deoxyribonucleotide)n-3'-hydroxyl + 5'-phospho-(deoxyribonucleotide)m = (deoxyribonucleotide)n+m + AMP + diphosphate.</text>
        <dbReference type="EC" id="6.5.1.1"/>
    </reaction>
</comment>
<dbReference type="SUPFAM" id="SSF50249">
    <property type="entry name" value="Nucleic acid-binding proteins"/>
    <property type="match status" value="1"/>
</dbReference>
<evidence type="ECO:0000256" key="18">
    <source>
        <dbReference type="ARBA" id="ARBA00023268"/>
    </source>
</evidence>
<keyword evidence="10" id="KW-0378">Hydrolase</keyword>
<reference evidence="24" key="1">
    <citation type="journal article" date="2019" name="Int. J. Syst. Evol. Microbiol.">
        <title>The Global Catalogue of Microorganisms (GCM) 10K type strain sequencing project: providing services to taxonomists for standard genome sequencing and annotation.</title>
        <authorList>
            <consortium name="The Broad Institute Genomics Platform"/>
            <consortium name="The Broad Institute Genome Sequencing Center for Infectious Disease"/>
            <person name="Wu L."/>
            <person name="Ma J."/>
        </authorList>
    </citation>
    <scope>NUCLEOTIDE SEQUENCE [LARGE SCALE GENOMIC DNA]</scope>
    <source>
        <strain evidence="24">KCTC 52640</strain>
    </source>
</reference>
<dbReference type="Pfam" id="PF01068">
    <property type="entry name" value="DNA_ligase_A_M"/>
    <property type="match status" value="1"/>
</dbReference>
<feature type="region of interest" description="Disordered" evidence="21">
    <location>
        <begin position="1"/>
        <end position="31"/>
    </location>
</feature>
<keyword evidence="8" id="KW-0547">Nucleotide-binding</keyword>
<evidence type="ECO:0000256" key="21">
    <source>
        <dbReference type="SAM" id="MobiDB-lite"/>
    </source>
</evidence>
<dbReference type="NCBIfam" id="TIGR02776">
    <property type="entry name" value="NHEJ_ligase_prk"/>
    <property type="match status" value="1"/>
</dbReference>
<evidence type="ECO:0000256" key="20">
    <source>
        <dbReference type="ARBA" id="ARBA00034003"/>
    </source>
</evidence>
<dbReference type="PANTHER" id="PTHR42705:SF2">
    <property type="entry name" value="BIFUNCTIONAL NON-HOMOLOGOUS END JOINING PROTEIN LIGD"/>
    <property type="match status" value="1"/>
</dbReference>
<dbReference type="NCBIfam" id="TIGR02777">
    <property type="entry name" value="LigD_PE_dom"/>
    <property type="match status" value="1"/>
</dbReference>
<dbReference type="CDD" id="cd07971">
    <property type="entry name" value="OBF_DNA_ligase_LigD"/>
    <property type="match status" value="1"/>
</dbReference>
<dbReference type="Gene3D" id="3.30.470.30">
    <property type="entry name" value="DNA ligase/mRNA capping enzyme"/>
    <property type="match status" value="1"/>
</dbReference>
<dbReference type="PANTHER" id="PTHR42705">
    <property type="entry name" value="BIFUNCTIONAL NON-HOMOLOGOUS END JOINING PROTEIN LIGD"/>
    <property type="match status" value="1"/>
</dbReference>
<evidence type="ECO:0000313" key="23">
    <source>
        <dbReference type="EMBL" id="MFC3104728.1"/>
    </source>
</evidence>
<dbReference type="EC" id="6.5.1.1" evidence="2"/>
<evidence type="ECO:0000256" key="19">
    <source>
        <dbReference type="ARBA" id="ARBA00029943"/>
    </source>
</evidence>
<dbReference type="EMBL" id="JBHRSS010000005">
    <property type="protein sequence ID" value="MFC3104728.1"/>
    <property type="molecule type" value="Genomic_DNA"/>
</dbReference>
<evidence type="ECO:0000256" key="7">
    <source>
        <dbReference type="ARBA" id="ARBA00022723"/>
    </source>
</evidence>
<dbReference type="NCBIfam" id="NF004628">
    <property type="entry name" value="PRK05972.1"/>
    <property type="match status" value="1"/>
</dbReference>
<evidence type="ECO:0000256" key="16">
    <source>
        <dbReference type="ARBA" id="ARBA00023204"/>
    </source>
</evidence>
<keyword evidence="6" id="KW-0540">Nuclease</keyword>
<dbReference type="InterPro" id="IPR012310">
    <property type="entry name" value="DNA_ligase_ATP-dep_cent"/>
</dbReference>
<dbReference type="Pfam" id="PF13298">
    <property type="entry name" value="LigD_N"/>
    <property type="match status" value="1"/>
</dbReference>
<keyword evidence="12" id="KW-0067">ATP-binding</keyword>
<dbReference type="InterPro" id="IPR012340">
    <property type="entry name" value="NA-bd_OB-fold"/>
</dbReference>
<keyword evidence="3 23" id="KW-0436">Ligase</keyword>
<dbReference type="Gene3D" id="3.30.1490.70">
    <property type="match status" value="1"/>
</dbReference>
<organism evidence="23 24">
    <name type="scientific">Salinisphaera aquimarina</name>
    <dbReference type="NCBI Taxonomy" id="2094031"/>
    <lineage>
        <taxon>Bacteria</taxon>
        <taxon>Pseudomonadati</taxon>
        <taxon>Pseudomonadota</taxon>
        <taxon>Gammaproteobacteria</taxon>
        <taxon>Salinisphaerales</taxon>
        <taxon>Salinisphaeraceae</taxon>
        <taxon>Salinisphaera</taxon>
    </lineage>
</organism>
<dbReference type="Pfam" id="PF04679">
    <property type="entry name" value="DNA_ligase_A_C"/>
    <property type="match status" value="1"/>
</dbReference>
<dbReference type="CDD" id="cd04862">
    <property type="entry name" value="PaeLigD_Pol_like"/>
    <property type="match status" value="1"/>
</dbReference>
<dbReference type="InterPro" id="IPR052171">
    <property type="entry name" value="NHEJ_LigD"/>
</dbReference>
<keyword evidence="24" id="KW-1185">Reference proteome</keyword>
<evidence type="ECO:0000256" key="3">
    <source>
        <dbReference type="ARBA" id="ARBA00022598"/>
    </source>
</evidence>
<evidence type="ECO:0000256" key="12">
    <source>
        <dbReference type="ARBA" id="ARBA00022840"/>
    </source>
</evidence>
<dbReference type="SUPFAM" id="SSF56091">
    <property type="entry name" value="DNA ligase/mRNA capping enzyme, catalytic domain"/>
    <property type="match status" value="1"/>
</dbReference>
<evidence type="ECO:0000313" key="24">
    <source>
        <dbReference type="Proteomes" id="UP001595462"/>
    </source>
</evidence>
<protein>
    <recommendedName>
        <fullName evidence="2">DNA ligase (ATP)</fullName>
        <ecNumber evidence="2">6.5.1.1</ecNumber>
    </recommendedName>
    <alternativeName>
        <fullName evidence="19">NHEJ DNA polymerase</fullName>
    </alternativeName>
</protein>
<keyword evidence="18" id="KW-0511">Multifunctional enzyme</keyword>
<evidence type="ECO:0000256" key="13">
    <source>
        <dbReference type="ARBA" id="ARBA00022932"/>
    </source>
</evidence>
<dbReference type="InterPro" id="IPR014143">
    <property type="entry name" value="NHEJ_ligase_prk"/>
</dbReference>
<keyword evidence="7" id="KW-0479">Metal-binding</keyword>
<keyword evidence="15" id="KW-0233">DNA recombination</keyword>
<dbReference type="InterPro" id="IPR012309">
    <property type="entry name" value="DNA_ligase_ATP-dep_C"/>
</dbReference>
<evidence type="ECO:0000256" key="14">
    <source>
        <dbReference type="ARBA" id="ARBA00023125"/>
    </source>
</evidence>
<evidence type="ECO:0000259" key="22">
    <source>
        <dbReference type="PROSITE" id="PS50160"/>
    </source>
</evidence>
<dbReference type="InterPro" id="IPR033651">
    <property type="entry name" value="PaeLigD_Pol-like"/>
</dbReference>
<feature type="domain" description="ATP-dependent DNA ligase family profile" evidence="22">
    <location>
        <begin position="314"/>
        <end position="441"/>
    </location>
</feature>
<evidence type="ECO:0000256" key="10">
    <source>
        <dbReference type="ARBA" id="ARBA00022801"/>
    </source>
</evidence>
<keyword evidence="5" id="KW-0548">Nucleotidyltransferase</keyword>
<evidence type="ECO:0000256" key="17">
    <source>
        <dbReference type="ARBA" id="ARBA00023211"/>
    </source>
</evidence>
<evidence type="ECO:0000256" key="6">
    <source>
        <dbReference type="ARBA" id="ARBA00022722"/>
    </source>
</evidence>
<dbReference type="Proteomes" id="UP001595462">
    <property type="component" value="Unassembled WGS sequence"/>
</dbReference>
<dbReference type="RefSeq" id="WP_380690149.1">
    <property type="nucleotide sequence ID" value="NZ_JBHRSS010000005.1"/>
</dbReference>
<accession>A0ABV7ESA4</accession>
<evidence type="ECO:0000256" key="1">
    <source>
        <dbReference type="ARBA" id="ARBA00001936"/>
    </source>
</evidence>
<dbReference type="Gene3D" id="3.90.920.10">
    <property type="entry name" value="DNA primase, PRIM domain"/>
    <property type="match status" value="1"/>
</dbReference>
<evidence type="ECO:0000256" key="15">
    <source>
        <dbReference type="ARBA" id="ARBA00023172"/>
    </source>
</evidence>
<comment type="caution">
    <text evidence="23">The sequence shown here is derived from an EMBL/GenBank/DDBJ whole genome shotgun (WGS) entry which is preliminary data.</text>
</comment>
<dbReference type="NCBIfam" id="TIGR02778">
    <property type="entry name" value="ligD_pol"/>
    <property type="match status" value="1"/>
</dbReference>
<name>A0ABV7ESA4_9GAMM</name>
<evidence type="ECO:0000256" key="9">
    <source>
        <dbReference type="ARBA" id="ARBA00022763"/>
    </source>
</evidence>
<dbReference type="Gene3D" id="2.40.50.140">
    <property type="entry name" value="Nucleic acid-binding proteins"/>
    <property type="match status" value="1"/>
</dbReference>
<dbReference type="GO" id="GO:0003910">
    <property type="term" value="F:DNA ligase (ATP) activity"/>
    <property type="evidence" value="ECO:0007669"/>
    <property type="project" value="UniProtKB-EC"/>
</dbReference>
<keyword evidence="16" id="KW-0234">DNA repair</keyword>
<evidence type="ECO:0000256" key="4">
    <source>
        <dbReference type="ARBA" id="ARBA00022679"/>
    </source>
</evidence>
<keyword evidence="11" id="KW-0269">Exonuclease</keyword>
<dbReference type="PROSITE" id="PS50160">
    <property type="entry name" value="DNA_LIGASE_A3"/>
    <property type="match status" value="1"/>
</dbReference>
<sequence length="846" mass="94240">MSTLDDYHSKRDFKNTGEPAGSDNGASQGDGPVFVIHKHAASHLHFDLRLEEGGVLRSWALPKGPSLKPGEKRLAVAVEDHPLDYGDFEGTIPKGQYGGGTVMIWDHGHWREKSRRKKDRIDFELIGEKLTGRWTLAQMGSKAGGQGKNWLLIKRRDRAEPIEEPDDEDVSVVTGRTMEQIADGAPPATTPTLELNLGEVDGARKRAMARTPKPRLARLSKKVPAGDRWLHEIKFDGYRILARLQNGQAQLRTRNGKNWSDRFTATRRAVEVLPVQDAVFDGEIVALDRNGISRFGVLQDAISRKLTDRLVYQIFDLLHLGEYDLRKAPLIERKRLLAELLQNTGDHPRLRYTDHVVGQGPAFLEQAEAAALEGIISKRKDSTYSAGRSKQWRKTKMSHDAEFVVGGFTEPNGARTRFGSLLLGVYEANDRFVYSGRVGTGFSARQIDTIHAALKKIEIEARPFAEPVPDSAGAHWVEPLLVVDVAFSERTRAGVLRHPGFRGLREDREPTSIRGQQSMKDDPEDRSDRSVPERLPPSGASKTGRGGKSVKFEGVRLTHADRLVFPEAGISKLDLARYYVAIADWMLPELVDRPLSLLRCPGGLGDDCFFQRHPREAIPESVPRTEITEKNDTHATYVYIRTAADLVGLIQASALEIHPWGCRMDAIEKPDRLVFDLDPGPHLAWTEVIRVARTLGERLEGLGLAAFPRLTGGKGVHLVVPIVRRSSWDEAKAFARAVCIAHVRDDPKRLTANMSKAKRQGRIYLDYLRNGRGATAIASYSTRARAGAPVAVPIRWDELDAARRADHYDISAVAKRLASLAHDPWEGFHASTRQITRAMRDTVGMK</sequence>
<evidence type="ECO:0000256" key="8">
    <source>
        <dbReference type="ARBA" id="ARBA00022741"/>
    </source>
</evidence>
<gene>
    <name evidence="23" type="primary">ligD</name>
    <name evidence="23" type="ORF">ACFOSU_12620</name>
</gene>
<evidence type="ECO:0000256" key="5">
    <source>
        <dbReference type="ARBA" id="ARBA00022695"/>
    </source>
</evidence>
<feature type="region of interest" description="Disordered" evidence="21">
    <location>
        <begin position="501"/>
        <end position="548"/>
    </location>
</feature>
<proteinExistence type="predicted"/>